<keyword evidence="2" id="KW-1133">Transmembrane helix</keyword>
<protein>
    <submittedName>
        <fullName evidence="3">Uncharacterized protein</fullName>
    </submittedName>
</protein>
<proteinExistence type="predicted"/>
<keyword evidence="2" id="KW-0472">Membrane</keyword>
<keyword evidence="2" id="KW-0812">Transmembrane</keyword>
<name>A0A165BLF8_EXIGL</name>
<dbReference type="Proteomes" id="UP000077266">
    <property type="component" value="Unassembled WGS sequence"/>
</dbReference>
<feature type="region of interest" description="Disordered" evidence="1">
    <location>
        <begin position="1"/>
        <end position="22"/>
    </location>
</feature>
<evidence type="ECO:0000313" key="3">
    <source>
        <dbReference type="EMBL" id="KZV80857.1"/>
    </source>
</evidence>
<keyword evidence="4" id="KW-1185">Reference proteome</keyword>
<dbReference type="EMBL" id="KV426441">
    <property type="protein sequence ID" value="KZV80857.1"/>
    <property type="molecule type" value="Genomic_DNA"/>
</dbReference>
<dbReference type="AlphaFoldDB" id="A0A165BLF8"/>
<organism evidence="3 4">
    <name type="scientific">Exidia glandulosa HHB12029</name>
    <dbReference type="NCBI Taxonomy" id="1314781"/>
    <lineage>
        <taxon>Eukaryota</taxon>
        <taxon>Fungi</taxon>
        <taxon>Dikarya</taxon>
        <taxon>Basidiomycota</taxon>
        <taxon>Agaricomycotina</taxon>
        <taxon>Agaricomycetes</taxon>
        <taxon>Auriculariales</taxon>
        <taxon>Exidiaceae</taxon>
        <taxon>Exidia</taxon>
    </lineage>
</organism>
<evidence type="ECO:0000313" key="4">
    <source>
        <dbReference type="Proteomes" id="UP000077266"/>
    </source>
</evidence>
<evidence type="ECO:0000256" key="1">
    <source>
        <dbReference type="SAM" id="MobiDB-lite"/>
    </source>
</evidence>
<reference evidence="3 4" key="1">
    <citation type="journal article" date="2016" name="Mol. Biol. Evol.">
        <title>Comparative Genomics of Early-Diverging Mushroom-Forming Fungi Provides Insights into the Origins of Lignocellulose Decay Capabilities.</title>
        <authorList>
            <person name="Nagy L.G."/>
            <person name="Riley R."/>
            <person name="Tritt A."/>
            <person name="Adam C."/>
            <person name="Daum C."/>
            <person name="Floudas D."/>
            <person name="Sun H."/>
            <person name="Yadav J.S."/>
            <person name="Pangilinan J."/>
            <person name="Larsson K.H."/>
            <person name="Matsuura K."/>
            <person name="Barry K."/>
            <person name="Labutti K."/>
            <person name="Kuo R."/>
            <person name="Ohm R.A."/>
            <person name="Bhattacharya S.S."/>
            <person name="Shirouzu T."/>
            <person name="Yoshinaga Y."/>
            <person name="Martin F.M."/>
            <person name="Grigoriev I.V."/>
            <person name="Hibbett D.S."/>
        </authorList>
    </citation>
    <scope>NUCLEOTIDE SEQUENCE [LARGE SCALE GENOMIC DNA]</scope>
    <source>
        <strain evidence="3 4">HHB12029</strain>
    </source>
</reference>
<accession>A0A165BLF8</accession>
<sequence length="170" mass="18660">MSTSSRVPDPSPSQSQASQHHDETSTQAGTYIAIVLCVVFGFIGVVALLGVRTRFASSWQSRRVLTRFRGVARFAYLLARTPLRLVESCRPEPYYDSSIHVCISSGGTPERSSPVLAFKRVPSPLTTQSARRSSTARLFRKSTPYMRGLVAQNPGTADCHGIKDIKLFLA</sequence>
<feature type="transmembrane region" description="Helical" evidence="2">
    <location>
        <begin position="31"/>
        <end position="51"/>
    </location>
</feature>
<gene>
    <name evidence="3" type="ORF">EXIGLDRAFT_400887</name>
</gene>
<evidence type="ECO:0000256" key="2">
    <source>
        <dbReference type="SAM" id="Phobius"/>
    </source>
</evidence>
<dbReference type="InParanoid" id="A0A165BLF8"/>